<sequence>MNGFTRRTKEKMETIEEATISLLDLGIDNIKIADIAAKAMVSQVSIYNYYGSKDKVIKAAFERLMNNQIQCLEKLIETDMPFKEKLEQLLTFKKQTINHLNIYKYSSQDTQFIQFLSSLYSKSSPLFIRFIQMGKKSGDIRENVSDTTLMFYFDMIVQSLTHLPIPHTSAVNEKPIELEILDLFLYGILYQNK</sequence>
<proteinExistence type="predicted"/>
<evidence type="ECO:0000256" key="1">
    <source>
        <dbReference type="ARBA" id="ARBA00023125"/>
    </source>
</evidence>
<evidence type="ECO:0000313" key="4">
    <source>
        <dbReference type="EMBL" id="ANW86170.1"/>
    </source>
</evidence>
<name>A0A2Z1V0L8_CLODI</name>
<dbReference type="InterPro" id="IPR050624">
    <property type="entry name" value="HTH-type_Tx_Regulator"/>
</dbReference>
<accession>A0A2Z1V0L8</accession>
<dbReference type="GO" id="GO:0003677">
    <property type="term" value="F:DNA binding"/>
    <property type="evidence" value="ECO:0007669"/>
    <property type="project" value="UniProtKB-UniRule"/>
</dbReference>
<dbReference type="InterPro" id="IPR001647">
    <property type="entry name" value="HTH_TetR"/>
</dbReference>
<keyword evidence="1 2" id="KW-0238">DNA-binding</keyword>
<dbReference type="RefSeq" id="WP_074782613.1">
    <property type="nucleotide sequence ID" value="NZ_CAADAZ010000001.1"/>
</dbReference>
<feature type="domain" description="HTH tetR-type" evidence="3">
    <location>
        <begin position="8"/>
        <end position="68"/>
    </location>
</feature>
<evidence type="ECO:0000259" key="3">
    <source>
        <dbReference type="PROSITE" id="PS50977"/>
    </source>
</evidence>
<protein>
    <submittedName>
        <fullName evidence="4">HTH-type transcriptional repressor</fullName>
    </submittedName>
</protein>
<dbReference type="PANTHER" id="PTHR43479">
    <property type="entry name" value="ACREF/ENVCD OPERON REPRESSOR-RELATED"/>
    <property type="match status" value="1"/>
</dbReference>
<dbReference type="PANTHER" id="PTHR43479:SF21">
    <property type="entry name" value="TRANSCRIPTIONAL REGULATOR, TETR FAMILY"/>
    <property type="match status" value="1"/>
</dbReference>
<dbReference type="EMBL" id="KU558763">
    <property type="protein sequence ID" value="ANW86170.1"/>
    <property type="molecule type" value="Genomic_DNA"/>
</dbReference>
<dbReference type="PROSITE" id="PS50977">
    <property type="entry name" value="HTH_TETR_2"/>
    <property type="match status" value="1"/>
</dbReference>
<evidence type="ECO:0000256" key="2">
    <source>
        <dbReference type="PROSITE-ProRule" id="PRU00335"/>
    </source>
</evidence>
<dbReference type="Pfam" id="PF00440">
    <property type="entry name" value="TetR_N"/>
    <property type="match status" value="1"/>
</dbReference>
<gene>
    <name evidence="4" type="primary">bm3R1</name>
</gene>
<dbReference type="Gene3D" id="1.10.357.10">
    <property type="entry name" value="Tetracycline Repressor, domain 2"/>
    <property type="match status" value="1"/>
</dbReference>
<feature type="DNA-binding region" description="H-T-H motif" evidence="2">
    <location>
        <begin position="31"/>
        <end position="50"/>
    </location>
</feature>
<reference evidence="4" key="1">
    <citation type="journal article" date="2016" name="MSphere">
        <title>A Phenotypically Silent vanB2 Operon Carried on a Tn1549-Like Element in Clostridium difficile.</title>
        <authorList>
            <person name="Knight D.R."/>
            <person name="Androga G.O."/>
            <person name="Ballard S.A."/>
            <person name="Howden B.P."/>
            <person name="Riley T.V."/>
        </authorList>
    </citation>
    <scope>NUCLEOTIDE SEQUENCE</scope>
    <source>
        <strain evidence="4">AI0499</strain>
    </source>
</reference>
<dbReference type="InterPro" id="IPR009057">
    <property type="entry name" value="Homeodomain-like_sf"/>
</dbReference>
<dbReference type="AlphaFoldDB" id="A0A2Z1V0L8"/>
<dbReference type="SUPFAM" id="SSF46689">
    <property type="entry name" value="Homeodomain-like"/>
    <property type="match status" value="1"/>
</dbReference>
<organism evidence="4">
    <name type="scientific">Clostridioides difficile</name>
    <name type="common">Peptoclostridium difficile</name>
    <dbReference type="NCBI Taxonomy" id="1496"/>
    <lineage>
        <taxon>Bacteria</taxon>
        <taxon>Bacillati</taxon>
        <taxon>Bacillota</taxon>
        <taxon>Clostridia</taxon>
        <taxon>Peptostreptococcales</taxon>
        <taxon>Peptostreptococcaceae</taxon>
        <taxon>Clostridioides</taxon>
    </lineage>
</organism>